<accession>A0A4S2LGK0</accession>
<proteinExistence type="predicted"/>
<sequence>MFTDWWPMRVRNQMEDYENILVKFVGNQLHSRRIYKFICVCIQKKNRLYAAYVAGRLAHQVIFTAIVERCILRLKKLTKVIFLRLAIVEQTIVHASVTRLICTDLDHVHK</sequence>
<organism evidence="1 2">
    <name type="scientific">Opisthorchis felineus</name>
    <dbReference type="NCBI Taxonomy" id="147828"/>
    <lineage>
        <taxon>Eukaryota</taxon>
        <taxon>Metazoa</taxon>
        <taxon>Spiralia</taxon>
        <taxon>Lophotrochozoa</taxon>
        <taxon>Platyhelminthes</taxon>
        <taxon>Trematoda</taxon>
        <taxon>Digenea</taxon>
        <taxon>Opisthorchiida</taxon>
        <taxon>Opisthorchiata</taxon>
        <taxon>Opisthorchiidae</taxon>
        <taxon>Opisthorchis</taxon>
    </lineage>
</organism>
<evidence type="ECO:0000313" key="1">
    <source>
        <dbReference type="EMBL" id="TGZ62540.1"/>
    </source>
</evidence>
<protein>
    <submittedName>
        <fullName evidence="1">Uncharacterized protein</fullName>
    </submittedName>
</protein>
<keyword evidence="2" id="KW-1185">Reference proteome</keyword>
<gene>
    <name evidence="1" type="ORF">CRM22_007385</name>
</gene>
<dbReference type="Proteomes" id="UP000308267">
    <property type="component" value="Unassembled WGS sequence"/>
</dbReference>
<name>A0A4S2LGK0_OPIFE</name>
<evidence type="ECO:0000313" key="2">
    <source>
        <dbReference type="Proteomes" id="UP000308267"/>
    </source>
</evidence>
<dbReference type="EMBL" id="SJOL01007473">
    <property type="protein sequence ID" value="TGZ62540.1"/>
    <property type="molecule type" value="Genomic_DNA"/>
</dbReference>
<comment type="caution">
    <text evidence="1">The sequence shown here is derived from an EMBL/GenBank/DDBJ whole genome shotgun (WGS) entry which is preliminary data.</text>
</comment>
<dbReference type="AlphaFoldDB" id="A0A4S2LGK0"/>
<reference evidence="1 2" key="1">
    <citation type="journal article" date="2019" name="BMC Genomics">
        <title>New insights from Opisthorchis felineus genome: update on genomics of the epidemiologically important liver flukes.</title>
        <authorList>
            <person name="Ershov N.I."/>
            <person name="Mordvinov V.A."/>
            <person name="Prokhortchouk E.B."/>
            <person name="Pakharukova M.Y."/>
            <person name="Gunbin K.V."/>
            <person name="Ustyantsev K."/>
            <person name="Genaev M.A."/>
            <person name="Blinov A.G."/>
            <person name="Mazur A."/>
            <person name="Boulygina E."/>
            <person name="Tsygankova S."/>
            <person name="Khrameeva E."/>
            <person name="Chekanov N."/>
            <person name="Fan G."/>
            <person name="Xiao A."/>
            <person name="Zhang H."/>
            <person name="Xu X."/>
            <person name="Yang H."/>
            <person name="Solovyev V."/>
            <person name="Lee S.M."/>
            <person name="Liu X."/>
            <person name="Afonnikov D.A."/>
            <person name="Skryabin K.G."/>
        </authorList>
    </citation>
    <scope>NUCLEOTIDE SEQUENCE [LARGE SCALE GENOMIC DNA]</scope>
    <source>
        <strain evidence="1">AK-0245</strain>
        <tissue evidence="1">Whole organism</tissue>
    </source>
</reference>